<dbReference type="InterPro" id="IPR008930">
    <property type="entry name" value="Terpenoid_cyclase/PrenylTrfase"/>
</dbReference>
<evidence type="ECO:0000313" key="2">
    <source>
        <dbReference type="EMBL" id="KAF5655117.1"/>
    </source>
</evidence>
<dbReference type="PANTHER" id="PTHR31739:SF25">
    <property type="entry name" value="(E,E)-GERANYLLINALOOL SYNTHASE"/>
    <property type="match status" value="1"/>
</dbReference>
<organism evidence="2 3">
    <name type="scientific">Fusarium heterosporum</name>
    <dbReference type="NCBI Taxonomy" id="42747"/>
    <lineage>
        <taxon>Eukaryota</taxon>
        <taxon>Fungi</taxon>
        <taxon>Dikarya</taxon>
        <taxon>Ascomycota</taxon>
        <taxon>Pezizomycotina</taxon>
        <taxon>Sordariomycetes</taxon>
        <taxon>Hypocreomycetidae</taxon>
        <taxon>Hypocreales</taxon>
        <taxon>Nectriaceae</taxon>
        <taxon>Fusarium</taxon>
        <taxon>Fusarium heterosporum species complex</taxon>
    </lineage>
</organism>
<evidence type="ECO:0000313" key="3">
    <source>
        <dbReference type="Proteomes" id="UP000567885"/>
    </source>
</evidence>
<accession>A0A8H5SQP1</accession>
<dbReference type="SUPFAM" id="SSF48239">
    <property type="entry name" value="Terpenoid cyclases/Protein prenyltransferases"/>
    <property type="match status" value="1"/>
</dbReference>
<dbReference type="GO" id="GO:0010333">
    <property type="term" value="F:terpene synthase activity"/>
    <property type="evidence" value="ECO:0007669"/>
    <property type="project" value="InterPro"/>
</dbReference>
<gene>
    <name evidence="2" type="ORF">FHETE_11224</name>
</gene>
<evidence type="ECO:0000256" key="1">
    <source>
        <dbReference type="ARBA" id="ARBA00006333"/>
    </source>
</evidence>
<comment type="caution">
    <text evidence="2">The sequence shown here is derived from an EMBL/GenBank/DDBJ whole genome shotgun (WGS) entry which is preliminary data.</text>
</comment>
<proteinExistence type="inferred from homology"/>
<dbReference type="AlphaFoldDB" id="A0A8H5SQP1"/>
<dbReference type="GO" id="GO:0016102">
    <property type="term" value="P:diterpenoid biosynthetic process"/>
    <property type="evidence" value="ECO:0007669"/>
    <property type="project" value="TreeGrafter"/>
</dbReference>
<dbReference type="OrthoDB" id="2343925at2759"/>
<dbReference type="GO" id="GO:0000287">
    <property type="term" value="F:magnesium ion binding"/>
    <property type="evidence" value="ECO:0007669"/>
    <property type="project" value="TreeGrafter"/>
</dbReference>
<dbReference type="Gene3D" id="1.50.10.20">
    <property type="match status" value="1"/>
</dbReference>
<protein>
    <submittedName>
        <fullName evidence="2">Gibberellin cluster-kaurensynthase</fullName>
    </submittedName>
</protein>
<name>A0A8H5SQP1_FUSHE</name>
<dbReference type="Gene3D" id="1.50.10.160">
    <property type="match status" value="1"/>
</dbReference>
<dbReference type="EMBL" id="JAAGWQ010000449">
    <property type="protein sequence ID" value="KAF5655117.1"/>
    <property type="molecule type" value="Genomic_DNA"/>
</dbReference>
<dbReference type="Proteomes" id="UP000567885">
    <property type="component" value="Unassembled WGS sequence"/>
</dbReference>
<comment type="similarity">
    <text evidence="1">Belongs to the terpene synthase family.</text>
</comment>
<dbReference type="PANTHER" id="PTHR31739">
    <property type="entry name" value="ENT-COPALYL DIPHOSPHATE SYNTHASE, CHLOROPLASTIC"/>
    <property type="match status" value="1"/>
</dbReference>
<keyword evidence="3" id="KW-1185">Reference proteome</keyword>
<sequence length="674" mass="75126">MSGKFENGTPKDLKTENYLVPAAKSLLDRAFKSHHRHYGLRSTSCQVYDTAWVAMVPKTTDSVKRWLFPQCFHYLLKTQAADGSWGHLPTTQTAGILDTTSAVLALVSHVREPLQILDVSPDELSLRIDQGVASIKRQLAVWNDVEETNHIGVEVIVPALLSMLEKELGVSLFEFPCKHVLDRMHEEKVSHFDLEKVYDKPSSVLHSLEAPLGKLDFDFLFHHLHRGSMMASPSSTATYLIGASKWDDEAEDYLRHIMKNGAGHGDGSISGTFPTTHFECSWGGFTLKQSDCDGLRGLSTMLFDALKDENGRTTGTNNDIAPHTADVYDTAEALLALSLVDRHASPDIMIKVFEGKNHFTTFGLERDPSLTSSLHVLLSLLKQLNLCQYHLQILKTTLFICQWWWDSDHHVKDKWNLSYLYPTMLLVEAFTEVLHLIDGGNLSGVLDDGLKYKAGLSVFQAVLRIVLNQDDDGSGGGYREQTCYAILALTQARHISFLAHMGDKIQSCDLTWTSKTAYEVGFVTEAYKLAALKSASLEVPAATVGHSVISAVSSSDLEQYMQLVHNTSVDSAVTYGPVRYGNGHQHEPKNIGQVEHTLTRFTNRVLNHKDVLRSSSCDQDTLRQEFRTFMHAHATQLEENSRFCKQASSDVFCSPEKSYFQWVNSTGGSHVACA</sequence>
<dbReference type="InterPro" id="IPR050148">
    <property type="entry name" value="Terpene_synthase-like"/>
</dbReference>
<reference evidence="2 3" key="1">
    <citation type="submission" date="2020-05" db="EMBL/GenBank/DDBJ databases">
        <title>Identification and distribution of gene clusters putatively required for synthesis of sphingolipid metabolism inhibitors in phylogenetically diverse species of the filamentous fungus Fusarium.</title>
        <authorList>
            <person name="Kim H.-S."/>
            <person name="Busman M."/>
            <person name="Brown D.W."/>
            <person name="Divon H."/>
            <person name="Uhlig S."/>
            <person name="Proctor R.H."/>
        </authorList>
    </citation>
    <scope>NUCLEOTIDE SEQUENCE [LARGE SCALE GENOMIC DNA]</scope>
    <source>
        <strain evidence="2 3">NRRL 20693</strain>
    </source>
</reference>